<dbReference type="EC" id="1.11.1.1" evidence="3"/>
<evidence type="ECO:0000313" key="8">
    <source>
        <dbReference type="Proteomes" id="UP001163550"/>
    </source>
</evidence>
<dbReference type="STRING" id="52694.ACWI_32460"/>
<dbReference type="GO" id="GO:0016692">
    <property type="term" value="F:NADH peroxidase activity"/>
    <property type="evidence" value="ECO:0007669"/>
    <property type="project" value="UniProtKB-EC"/>
</dbReference>
<proteinExistence type="predicted"/>
<evidence type="ECO:0000259" key="2">
    <source>
        <dbReference type="PROSITE" id="PS50903"/>
    </source>
</evidence>
<dbReference type="InterPro" id="IPR048574">
    <property type="entry name" value="RUBY_RBDX"/>
</dbReference>
<sequence>MKKLWKCGVCGYKMEGLEAPENCPKCGAPREQFAALSDEEAKKVYDSYVTNDIHMEVIGLAEKIVHLSRKGAEINLDPGCLHIFQKAEADCYVIKEMCKAEIAGHISKGKW</sequence>
<dbReference type="EMBL" id="LKEU01000042">
    <property type="protein sequence ID" value="OFV69388.1"/>
    <property type="molecule type" value="Genomic_DNA"/>
</dbReference>
<dbReference type="Proteomes" id="UP001163550">
    <property type="component" value="Chromosome"/>
</dbReference>
<evidence type="ECO:0000313" key="4">
    <source>
        <dbReference type="EMBL" id="TYC87949.1"/>
    </source>
</evidence>
<dbReference type="OrthoDB" id="9805587at2"/>
<dbReference type="EMBL" id="VSLA01000003">
    <property type="protein sequence ID" value="TYC87949.1"/>
    <property type="molecule type" value="Genomic_DNA"/>
</dbReference>
<dbReference type="Gene3D" id="2.20.28.10">
    <property type="match status" value="1"/>
</dbReference>
<feature type="domain" description="Rubredoxin-like" evidence="2">
    <location>
        <begin position="2"/>
        <end position="36"/>
    </location>
</feature>
<dbReference type="EMBL" id="CP087994">
    <property type="protein sequence ID" value="UYO61958.1"/>
    <property type="molecule type" value="Genomic_DNA"/>
</dbReference>
<keyword evidence="3" id="KW-0560">Oxidoreductase</keyword>
<dbReference type="InterPro" id="IPR024934">
    <property type="entry name" value="Rubredoxin-like_dom"/>
</dbReference>
<keyword evidence="3" id="KW-0575">Peroxidase</keyword>
<dbReference type="RefSeq" id="WP_070372496.1">
    <property type="nucleotide sequence ID" value="NZ_CP087994.1"/>
</dbReference>
<evidence type="ECO:0000313" key="6">
    <source>
        <dbReference type="Proteomes" id="UP000176244"/>
    </source>
</evidence>
<dbReference type="Proteomes" id="UP000322619">
    <property type="component" value="Unassembled WGS sequence"/>
</dbReference>
<protein>
    <submittedName>
        <fullName evidence="3">Reverse rubrerythrin-1</fullName>
        <ecNumber evidence="3">1.11.1.1</ecNumber>
    </submittedName>
    <submittedName>
        <fullName evidence="4">Rubredoxin</fullName>
    </submittedName>
</protein>
<reference evidence="4 7" key="2">
    <citation type="submission" date="2019-08" db="EMBL/GenBank/DDBJ databases">
        <title>Isolation and enrichment of carboxydotrophic bacteria from anaerobic sludge for the production of bio-based chemicals from syngas.</title>
        <authorList>
            <person name="Antares A.L."/>
            <person name="Moreira J."/>
            <person name="Diender M."/>
            <person name="Parshina S.N."/>
            <person name="Stams A.J.M."/>
            <person name="Alves M."/>
            <person name="Alves J.I."/>
            <person name="Sousa D.Z."/>
        </authorList>
    </citation>
    <scope>NUCLEOTIDE SEQUENCE [LARGE SCALE GENOMIC DNA]</scope>
    <source>
        <strain evidence="4 7">JM</strain>
    </source>
</reference>
<name>A0A1F2PDQ0_9FIRM</name>
<evidence type="ECO:0000313" key="5">
    <source>
        <dbReference type="EMBL" id="UYO61958.1"/>
    </source>
</evidence>
<gene>
    <name evidence="3" type="primary">rbr3A</name>
    <name evidence="3" type="ORF">ACWI_32460</name>
    <name evidence="4" type="ORF">FXB42_03505</name>
    <name evidence="5" type="ORF">LNN31_14370</name>
</gene>
<keyword evidence="8" id="KW-1185">Reference proteome</keyword>
<comment type="cofactor">
    <cofactor evidence="1">
        <name>Fe(3+)</name>
        <dbReference type="ChEBI" id="CHEBI:29034"/>
    </cofactor>
</comment>
<evidence type="ECO:0000256" key="1">
    <source>
        <dbReference type="ARBA" id="ARBA00001965"/>
    </source>
</evidence>
<dbReference type="SUPFAM" id="SSF57802">
    <property type="entry name" value="Rubredoxin-like"/>
    <property type="match status" value="1"/>
</dbReference>
<accession>A0A1F2PDQ0</accession>
<reference evidence="3 6" key="1">
    <citation type="submission" date="2015-09" db="EMBL/GenBank/DDBJ databases">
        <title>Genome sequence of Acetobacterium wieringae DSM 1911.</title>
        <authorList>
            <person name="Poehlein A."/>
            <person name="Bengelsdorf F.R."/>
            <person name="Schiel-Bengelsdorf B."/>
            <person name="Duerre P."/>
            <person name="Daniel R."/>
        </authorList>
    </citation>
    <scope>NUCLEOTIDE SEQUENCE [LARGE SCALE GENOMIC DNA]</scope>
    <source>
        <strain evidence="3 6">DSM 1911</strain>
    </source>
</reference>
<dbReference type="GO" id="GO:0005506">
    <property type="term" value="F:iron ion binding"/>
    <property type="evidence" value="ECO:0007669"/>
    <property type="project" value="InterPro"/>
</dbReference>
<dbReference type="Proteomes" id="UP000176244">
    <property type="component" value="Unassembled WGS sequence"/>
</dbReference>
<evidence type="ECO:0000313" key="3">
    <source>
        <dbReference type="EMBL" id="OFV69388.1"/>
    </source>
</evidence>
<reference evidence="5" key="3">
    <citation type="submission" date="2021-11" db="EMBL/GenBank/DDBJ databases">
        <title>Isoprene-degrading acetogen.</title>
        <authorList>
            <person name="Yang Y."/>
            <person name="Jin H."/>
            <person name="Yan J."/>
        </authorList>
    </citation>
    <scope>NUCLEOTIDE SEQUENCE</scope>
    <source>
        <strain evidence="5">Berkeley</strain>
    </source>
</reference>
<dbReference type="AlphaFoldDB" id="A0A1F2PDQ0"/>
<dbReference type="PROSITE" id="PS50903">
    <property type="entry name" value="RUBREDOXIN_LIKE"/>
    <property type="match status" value="1"/>
</dbReference>
<dbReference type="Pfam" id="PF21349">
    <property type="entry name" value="RUBY_RBDX"/>
    <property type="match status" value="1"/>
</dbReference>
<organism evidence="3 6">
    <name type="scientific">Acetobacterium wieringae</name>
    <dbReference type="NCBI Taxonomy" id="52694"/>
    <lineage>
        <taxon>Bacteria</taxon>
        <taxon>Bacillati</taxon>
        <taxon>Bacillota</taxon>
        <taxon>Clostridia</taxon>
        <taxon>Eubacteriales</taxon>
        <taxon>Eubacteriaceae</taxon>
        <taxon>Acetobacterium</taxon>
    </lineage>
</organism>
<evidence type="ECO:0000313" key="7">
    <source>
        <dbReference type="Proteomes" id="UP000322619"/>
    </source>
</evidence>